<evidence type="ECO:0000313" key="4">
    <source>
        <dbReference type="EnsemblProtists" id="EKX52796"/>
    </source>
</evidence>
<dbReference type="SUPFAM" id="SSF50630">
    <property type="entry name" value="Acid proteases"/>
    <property type="match status" value="1"/>
</dbReference>
<dbReference type="PaxDb" id="55529-EKX52796"/>
<protein>
    <recommendedName>
        <fullName evidence="6">Peptidase A1 domain-containing protein</fullName>
    </recommendedName>
</protein>
<feature type="chain" id="PRO_5008771846" description="Peptidase A1 domain-containing protein" evidence="2">
    <location>
        <begin position="30"/>
        <end position="256"/>
    </location>
</feature>
<dbReference type="KEGG" id="gtt:GUITHDRAFT_101248"/>
<dbReference type="Proteomes" id="UP000011087">
    <property type="component" value="Unassembled WGS sequence"/>
</dbReference>
<dbReference type="RefSeq" id="XP_005839776.1">
    <property type="nucleotide sequence ID" value="XM_005839719.1"/>
</dbReference>
<organism evidence="3">
    <name type="scientific">Guillardia theta (strain CCMP2712)</name>
    <name type="common">Cryptophyte</name>
    <dbReference type="NCBI Taxonomy" id="905079"/>
    <lineage>
        <taxon>Eukaryota</taxon>
        <taxon>Cryptophyceae</taxon>
        <taxon>Pyrenomonadales</taxon>
        <taxon>Geminigeraceae</taxon>
        <taxon>Guillardia</taxon>
    </lineage>
</organism>
<dbReference type="EMBL" id="JH992971">
    <property type="protein sequence ID" value="EKX52796.1"/>
    <property type="molecule type" value="Genomic_DNA"/>
</dbReference>
<evidence type="ECO:0008006" key="6">
    <source>
        <dbReference type="Google" id="ProtNLM"/>
    </source>
</evidence>
<feature type="region of interest" description="Disordered" evidence="1">
    <location>
        <begin position="46"/>
        <end position="65"/>
    </location>
</feature>
<dbReference type="InterPro" id="IPR021109">
    <property type="entry name" value="Peptidase_aspartic_dom_sf"/>
</dbReference>
<proteinExistence type="predicted"/>
<keyword evidence="2" id="KW-0732">Signal</keyword>
<gene>
    <name evidence="3" type="ORF">GUITHDRAFT_101248</name>
</gene>
<dbReference type="GeneID" id="17309755"/>
<evidence type="ECO:0000313" key="3">
    <source>
        <dbReference type="EMBL" id="EKX52796.1"/>
    </source>
</evidence>
<evidence type="ECO:0000256" key="2">
    <source>
        <dbReference type="SAM" id="SignalP"/>
    </source>
</evidence>
<reference evidence="5" key="2">
    <citation type="submission" date="2012-11" db="EMBL/GenBank/DDBJ databases">
        <authorList>
            <person name="Kuo A."/>
            <person name="Curtis B.A."/>
            <person name="Tanifuji G."/>
            <person name="Burki F."/>
            <person name="Gruber A."/>
            <person name="Irimia M."/>
            <person name="Maruyama S."/>
            <person name="Arias M.C."/>
            <person name="Ball S.G."/>
            <person name="Gile G.H."/>
            <person name="Hirakawa Y."/>
            <person name="Hopkins J.F."/>
            <person name="Rensing S.A."/>
            <person name="Schmutz J."/>
            <person name="Symeonidi A."/>
            <person name="Elias M."/>
            <person name="Eveleigh R.J."/>
            <person name="Herman E.K."/>
            <person name="Klute M.J."/>
            <person name="Nakayama T."/>
            <person name="Obornik M."/>
            <person name="Reyes-Prieto A."/>
            <person name="Armbrust E.V."/>
            <person name="Aves S.J."/>
            <person name="Beiko R.G."/>
            <person name="Coutinho P."/>
            <person name="Dacks J.B."/>
            <person name="Durnford D.G."/>
            <person name="Fast N.M."/>
            <person name="Green B.R."/>
            <person name="Grisdale C."/>
            <person name="Hempe F."/>
            <person name="Henrissat B."/>
            <person name="Hoppner M.P."/>
            <person name="Ishida K.-I."/>
            <person name="Kim E."/>
            <person name="Koreny L."/>
            <person name="Kroth P.G."/>
            <person name="Liu Y."/>
            <person name="Malik S.-B."/>
            <person name="Maier U.G."/>
            <person name="McRose D."/>
            <person name="Mock T."/>
            <person name="Neilson J.A."/>
            <person name="Onodera N.T."/>
            <person name="Poole A.M."/>
            <person name="Pritham E.J."/>
            <person name="Richards T.A."/>
            <person name="Rocap G."/>
            <person name="Roy S.W."/>
            <person name="Sarai C."/>
            <person name="Schaack S."/>
            <person name="Shirato S."/>
            <person name="Slamovits C.H."/>
            <person name="Spencer D.F."/>
            <person name="Suzuki S."/>
            <person name="Worden A.Z."/>
            <person name="Zauner S."/>
            <person name="Barry K."/>
            <person name="Bell C."/>
            <person name="Bharti A.K."/>
            <person name="Crow J.A."/>
            <person name="Grimwood J."/>
            <person name="Kramer R."/>
            <person name="Lindquist E."/>
            <person name="Lucas S."/>
            <person name="Salamov A."/>
            <person name="McFadden G.I."/>
            <person name="Lane C.E."/>
            <person name="Keeling P.J."/>
            <person name="Gray M.W."/>
            <person name="Grigoriev I.V."/>
            <person name="Archibald J.M."/>
        </authorList>
    </citation>
    <scope>NUCLEOTIDE SEQUENCE</scope>
    <source>
        <strain evidence="5">CCMP2712</strain>
    </source>
</reference>
<feature type="compositionally biased region" description="Basic and acidic residues" evidence="1">
    <location>
        <begin position="49"/>
        <end position="62"/>
    </location>
</feature>
<accession>L1JW62</accession>
<reference evidence="4" key="3">
    <citation type="submission" date="2016-03" db="UniProtKB">
        <authorList>
            <consortium name="EnsemblProtists"/>
        </authorList>
    </citation>
    <scope>IDENTIFICATION</scope>
</reference>
<keyword evidence="5" id="KW-1185">Reference proteome</keyword>
<sequence>MVDLTMTLLTFRPAKPALLLLSCIISAVSEDAARGGDMKTVTVSSFHPASDRPRRSLHHDGHGFYPQDSDSLQVLDEVVDSSSNSWRAEGKEVALSIAQDVIRIGPFAAIHRFSTRAHRREEAFRGADGVLGLAYSAEPNSASVDGYDDAATQDGAVSFLEVADSSGYSVVIGEIRYGRHVILSSSAGAGAGGVNTPRATQLIGAFDTGSSCLELPDSAVAGLSVWQEEGETEEEEGKAVGGEGGRERTMLVRGRC</sequence>
<name>L1JW62_GUITC</name>
<feature type="region of interest" description="Disordered" evidence="1">
    <location>
        <begin position="227"/>
        <end position="256"/>
    </location>
</feature>
<dbReference type="EnsemblProtists" id="EKX52796">
    <property type="protein sequence ID" value="EKX52796"/>
    <property type="gene ID" value="GUITHDRAFT_101248"/>
</dbReference>
<evidence type="ECO:0000256" key="1">
    <source>
        <dbReference type="SAM" id="MobiDB-lite"/>
    </source>
</evidence>
<reference evidence="3 5" key="1">
    <citation type="journal article" date="2012" name="Nature">
        <title>Algal genomes reveal evolutionary mosaicism and the fate of nucleomorphs.</title>
        <authorList>
            <consortium name="DOE Joint Genome Institute"/>
            <person name="Curtis B.A."/>
            <person name="Tanifuji G."/>
            <person name="Burki F."/>
            <person name="Gruber A."/>
            <person name="Irimia M."/>
            <person name="Maruyama S."/>
            <person name="Arias M.C."/>
            <person name="Ball S.G."/>
            <person name="Gile G.H."/>
            <person name="Hirakawa Y."/>
            <person name="Hopkins J.F."/>
            <person name="Kuo A."/>
            <person name="Rensing S.A."/>
            <person name="Schmutz J."/>
            <person name="Symeonidi A."/>
            <person name="Elias M."/>
            <person name="Eveleigh R.J."/>
            <person name="Herman E.K."/>
            <person name="Klute M.J."/>
            <person name="Nakayama T."/>
            <person name="Obornik M."/>
            <person name="Reyes-Prieto A."/>
            <person name="Armbrust E.V."/>
            <person name="Aves S.J."/>
            <person name="Beiko R.G."/>
            <person name="Coutinho P."/>
            <person name="Dacks J.B."/>
            <person name="Durnford D.G."/>
            <person name="Fast N.M."/>
            <person name="Green B.R."/>
            <person name="Grisdale C.J."/>
            <person name="Hempel F."/>
            <person name="Henrissat B."/>
            <person name="Hoppner M.P."/>
            <person name="Ishida K."/>
            <person name="Kim E."/>
            <person name="Koreny L."/>
            <person name="Kroth P.G."/>
            <person name="Liu Y."/>
            <person name="Malik S.B."/>
            <person name="Maier U.G."/>
            <person name="McRose D."/>
            <person name="Mock T."/>
            <person name="Neilson J.A."/>
            <person name="Onodera N.T."/>
            <person name="Poole A.M."/>
            <person name="Pritham E.J."/>
            <person name="Richards T.A."/>
            <person name="Rocap G."/>
            <person name="Roy S.W."/>
            <person name="Sarai C."/>
            <person name="Schaack S."/>
            <person name="Shirato S."/>
            <person name="Slamovits C.H."/>
            <person name="Spencer D.F."/>
            <person name="Suzuki S."/>
            <person name="Worden A.Z."/>
            <person name="Zauner S."/>
            <person name="Barry K."/>
            <person name="Bell C."/>
            <person name="Bharti A.K."/>
            <person name="Crow J.A."/>
            <person name="Grimwood J."/>
            <person name="Kramer R."/>
            <person name="Lindquist E."/>
            <person name="Lucas S."/>
            <person name="Salamov A."/>
            <person name="McFadden G.I."/>
            <person name="Lane C.E."/>
            <person name="Keeling P.J."/>
            <person name="Gray M.W."/>
            <person name="Grigoriev I.V."/>
            <person name="Archibald J.M."/>
        </authorList>
    </citation>
    <scope>NUCLEOTIDE SEQUENCE</scope>
    <source>
        <strain evidence="3 5">CCMP2712</strain>
    </source>
</reference>
<evidence type="ECO:0000313" key="5">
    <source>
        <dbReference type="Proteomes" id="UP000011087"/>
    </source>
</evidence>
<dbReference type="AlphaFoldDB" id="L1JW62"/>
<feature type="signal peptide" evidence="2">
    <location>
        <begin position="1"/>
        <end position="29"/>
    </location>
</feature>
<dbReference type="HOGENOM" id="CLU_1087575_0_0_1"/>